<dbReference type="Proteomes" id="UP001597045">
    <property type="component" value="Unassembled WGS sequence"/>
</dbReference>
<accession>A0ABW3MPK4</accession>
<proteinExistence type="predicted"/>
<protein>
    <submittedName>
        <fullName evidence="1">Histidinol dehydrogenase</fullName>
    </submittedName>
</protein>
<comment type="caution">
    <text evidence="1">The sequence shown here is derived from an EMBL/GenBank/DDBJ whole genome shotgun (WGS) entry which is preliminary data.</text>
</comment>
<evidence type="ECO:0000313" key="1">
    <source>
        <dbReference type="EMBL" id="MFD1051249.1"/>
    </source>
</evidence>
<feature type="non-terminal residue" evidence="1">
    <location>
        <position position="54"/>
    </location>
</feature>
<name>A0ABW3MPK4_9PSEU</name>
<gene>
    <name evidence="1" type="ORF">ACFQ1S_39785</name>
</gene>
<evidence type="ECO:0000313" key="2">
    <source>
        <dbReference type="Proteomes" id="UP001597045"/>
    </source>
</evidence>
<reference evidence="2" key="1">
    <citation type="journal article" date="2019" name="Int. J. Syst. Evol. Microbiol.">
        <title>The Global Catalogue of Microorganisms (GCM) 10K type strain sequencing project: providing services to taxonomists for standard genome sequencing and annotation.</title>
        <authorList>
            <consortium name="The Broad Institute Genomics Platform"/>
            <consortium name="The Broad Institute Genome Sequencing Center for Infectious Disease"/>
            <person name="Wu L."/>
            <person name="Ma J."/>
        </authorList>
    </citation>
    <scope>NUCLEOTIDE SEQUENCE [LARGE SCALE GENOMIC DNA]</scope>
    <source>
        <strain evidence="2">JCM 31486</strain>
    </source>
</reference>
<dbReference type="EMBL" id="JBHTIS010003444">
    <property type="protein sequence ID" value="MFD1051249.1"/>
    <property type="molecule type" value="Genomic_DNA"/>
</dbReference>
<organism evidence="1 2">
    <name type="scientific">Kibdelosporangium lantanae</name>
    <dbReference type="NCBI Taxonomy" id="1497396"/>
    <lineage>
        <taxon>Bacteria</taxon>
        <taxon>Bacillati</taxon>
        <taxon>Actinomycetota</taxon>
        <taxon>Actinomycetes</taxon>
        <taxon>Pseudonocardiales</taxon>
        <taxon>Pseudonocardiaceae</taxon>
        <taxon>Kibdelosporangium</taxon>
    </lineage>
</organism>
<sequence>MLSRIDLRGRVPSPAELRAALPRAEIDVDVVLDRVRPMVEAVHHRGVEAVLEFT</sequence>
<keyword evidence="2" id="KW-1185">Reference proteome</keyword>